<dbReference type="EMBL" id="JAAXOS010000016">
    <property type="protein sequence ID" value="NKY30144.1"/>
    <property type="molecule type" value="Genomic_DNA"/>
</dbReference>
<dbReference type="RefSeq" id="WP_063910363.1">
    <property type="nucleotide sequence ID" value="NZ_JAAXOS010000016.1"/>
</dbReference>
<dbReference type="AlphaFoldDB" id="A0A7X6R630"/>
<keyword evidence="2 4" id="KW-0378">Hydrolase</keyword>
<protein>
    <submittedName>
        <fullName evidence="4">NUDIX hydrolase</fullName>
    </submittedName>
</protein>
<evidence type="ECO:0000259" key="3">
    <source>
        <dbReference type="PROSITE" id="PS51462"/>
    </source>
</evidence>
<dbReference type="SUPFAM" id="SSF55811">
    <property type="entry name" value="Nudix"/>
    <property type="match status" value="1"/>
</dbReference>
<dbReference type="InterPro" id="IPR000086">
    <property type="entry name" value="NUDIX_hydrolase_dom"/>
</dbReference>
<comment type="caution">
    <text evidence="4">The sequence shown here is derived from an EMBL/GenBank/DDBJ whole genome shotgun (WGS) entry which is preliminary data.</text>
</comment>
<keyword evidence="5" id="KW-1185">Reference proteome</keyword>
<gene>
    <name evidence="4" type="ORF">HGB38_28605</name>
</gene>
<dbReference type="Proteomes" id="UP000540698">
    <property type="component" value="Unassembled WGS sequence"/>
</dbReference>
<dbReference type="PANTHER" id="PTHR43046:SF14">
    <property type="entry name" value="MUTT_NUDIX FAMILY PROTEIN"/>
    <property type="match status" value="1"/>
</dbReference>
<comment type="cofactor">
    <cofactor evidence="1">
        <name>Mg(2+)</name>
        <dbReference type="ChEBI" id="CHEBI:18420"/>
    </cofactor>
</comment>
<dbReference type="PANTHER" id="PTHR43046">
    <property type="entry name" value="GDP-MANNOSE MANNOSYL HYDROLASE"/>
    <property type="match status" value="1"/>
</dbReference>
<dbReference type="PROSITE" id="PS51462">
    <property type="entry name" value="NUDIX"/>
    <property type="match status" value="1"/>
</dbReference>
<dbReference type="GO" id="GO:0016787">
    <property type="term" value="F:hydrolase activity"/>
    <property type="evidence" value="ECO:0007669"/>
    <property type="project" value="UniProtKB-KW"/>
</dbReference>
<accession>A0A7X6R630</accession>
<feature type="domain" description="Nudix hydrolase" evidence="3">
    <location>
        <begin position="3"/>
        <end position="131"/>
    </location>
</feature>
<dbReference type="Gene3D" id="3.90.79.10">
    <property type="entry name" value="Nucleoside Triphosphate Pyrophosphohydrolase"/>
    <property type="match status" value="1"/>
</dbReference>
<evidence type="ECO:0000256" key="1">
    <source>
        <dbReference type="ARBA" id="ARBA00001946"/>
    </source>
</evidence>
<name>A0A7X6R630_9NOCA</name>
<dbReference type="CDD" id="cd18876">
    <property type="entry name" value="NUDIX_Hydrolase"/>
    <property type="match status" value="1"/>
</dbReference>
<evidence type="ECO:0000313" key="5">
    <source>
        <dbReference type="Proteomes" id="UP000540698"/>
    </source>
</evidence>
<dbReference type="Pfam" id="PF00293">
    <property type="entry name" value="NUDIX"/>
    <property type="match status" value="1"/>
</dbReference>
<organism evidence="4 5">
    <name type="scientific">Nocardia gamkensis</name>
    <dbReference type="NCBI Taxonomy" id="352869"/>
    <lineage>
        <taxon>Bacteria</taxon>
        <taxon>Bacillati</taxon>
        <taxon>Actinomycetota</taxon>
        <taxon>Actinomycetes</taxon>
        <taxon>Mycobacteriales</taxon>
        <taxon>Nocardiaceae</taxon>
        <taxon>Nocardia</taxon>
    </lineage>
</organism>
<proteinExistence type="predicted"/>
<evidence type="ECO:0000313" key="4">
    <source>
        <dbReference type="EMBL" id="NKY30144.1"/>
    </source>
</evidence>
<reference evidence="4 5" key="1">
    <citation type="submission" date="2020-04" db="EMBL/GenBank/DDBJ databases">
        <title>MicrobeNet Type strains.</title>
        <authorList>
            <person name="Nicholson A.C."/>
        </authorList>
    </citation>
    <scope>NUCLEOTIDE SEQUENCE [LARGE SCALE GENOMIC DNA]</scope>
    <source>
        <strain evidence="4 5">DSM 44956</strain>
    </source>
</reference>
<evidence type="ECO:0000256" key="2">
    <source>
        <dbReference type="ARBA" id="ARBA00022801"/>
    </source>
</evidence>
<sequence>MGRAGAVGGGALFVRGDDVLLVHTTCGNGWDLPGGYAESGEGSVAACRRAVGEELGIDRVARRLLVHDWAPNPGEGDKVSYVFDCGELGADEPAIRLQKSELDAWWWVAIGDVVVPRLARRVRHAHLAHIAGSPRYLHHGRPLGRVDRPSTVRPAPGRAMIGLALYVYIYL</sequence>
<dbReference type="InterPro" id="IPR015797">
    <property type="entry name" value="NUDIX_hydrolase-like_dom_sf"/>
</dbReference>